<name>A0A814X490_9BILA</name>
<keyword evidence="3" id="KW-0800">Toxin</keyword>
<dbReference type="PANTHER" id="PTHR10339:SF25">
    <property type="entry name" value="SECRETED EXOENZYME S"/>
    <property type="match status" value="1"/>
</dbReference>
<evidence type="ECO:0000256" key="3">
    <source>
        <dbReference type="ARBA" id="ARBA00022656"/>
    </source>
</evidence>
<dbReference type="Gene3D" id="3.90.176.10">
    <property type="entry name" value="Toxin ADP-ribosyltransferase, Chain A, domain 1"/>
    <property type="match status" value="2"/>
</dbReference>
<evidence type="ECO:0000256" key="8">
    <source>
        <dbReference type="PROSITE-ProRule" id="PRU00023"/>
    </source>
</evidence>
<reference evidence="9" key="1">
    <citation type="submission" date="2021-02" db="EMBL/GenBank/DDBJ databases">
        <authorList>
            <person name="Nowell W R."/>
        </authorList>
    </citation>
    <scope>NUCLEOTIDE SEQUENCE</scope>
</reference>
<evidence type="ECO:0000256" key="5">
    <source>
        <dbReference type="ARBA" id="ARBA00022679"/>
    </source>
</evidence>
<evidence type="ECO:0000313" key="10">
    <source>
        <dbReference type="Proteomes" id="UP000663860"/>
    </source>
</evidence>
<dbReference type="PANTHER" id="PTHR10339">
    <property type="entry name" value="ADP-RIBOSYLTRANSFERASE"/>
    <property type="match status" value="1"/>
</dbReference>
<keyword evidence="7" id="KW-0843">Virulence</keyword>
<keyword evidence="8" id="KW-0040">ANK repeat</keyword>
<dbReference type="InterPro" id="IPR002110">
    <property type="entry name" value="Ankyrin_rpt"/>
</dbReference>
<keyword evidence="6" id="KW-0548">Nucleotidyltransferase</keyword>
<keyword evidence="4" id="KW-0328">Glycosyltransferase</keyword>
<dbReference type="InterPro" id="IPR050999">
    <property type="entry name" value="ADP-ribosyltransferase_ARG"/>
</dbReference>
<sequence>MSLLKTEENNQIEKYINLENNIKTIDRLSSDGQVALHVASFRGHSEIVQFFLTDSAFTSLATISSQLTLFDISKWAEIQRLVITASNLHDFREEIPDNNYIVWSIDGESLIRKGREFREQIDLYKTYDNQHHSITKLLIEIVEYYLNEYLTEQERFSSTKIDEVKRCFRDAIDEQNYLKYFIKAYTLTNSFHRVLNKHLALYILHYFDARPYSSTPAEYRLINCLAHIVTLLINHPDVRQHKYIGLTYRGMLMSPNDLKPYRIGHYILNKSFISTSKNREVAQMYAGSGQESVLGVISTQHDPLEVPVIFKFIIKHDDTGIDIEYMSMVEDEEEVLILPFSVFQVKDRIENGSNTGSPGLIEIELEQCEDNEQINNEKSQKTYNLHNFQEEIPDNNYIIWSICDDNLIKKGEEFREQIDLYKAYDNQHHLITKLLIEIVEYYLNEYLIQQERFPRDQIEKIRDCFTKAIEEQNYLKYFIQAYTFTDSFHRVLNKHLALYILHYFDAQSYSSTPAEYRLINCLVHIVTLLTNHPDIHKYKYKGITYRGLLMKKSDLKPYHIGNYILNKSFISTSKDPAVARMYAGSGQENVLGGLSNHHDPSEVPVILKFTIKQDDTGVDIEHMSMVEDEEEVLILPFSVFQVKDRIEYGSDTDWPGLIEIDLEQCEDNEQVNNKKSKSK</sequence>
<dbReference type="EMBL" id="CAJNOE010000425">
    <property type="protein sequence ID" value="CAF1209234.1"/>
    <property type="molecule type" value="Genomic_DNA"/>
</dbReference>
<evidence type="ECO:0000256" key="1">
    <source>
        <dbReference type="ARBA" id="ARBA00004613"/>
    </source>
</evidence>
<dbReference type="PROSITE" id="PS50088">
    <property type="entry name" value="ANK_REPEAT"/>
    <property type="match status" value="1"/>
</dbReference>
<evidence type="ECO:0000256" key="2">
    <source>
        <dbReference type="ARBA" id="ARBA00022525"/>
    </source>
</evidence>
<dbReference type="GO" id="GO:0090729">
    <property type="term" value="F:toxin activity"/>
    <property type="evidence" value="ECO:0007669"/>
    <property type="project" value="UniProtKB-KW"/>
</dbReference>
<feature type="repeat" description="ANK" evidence="8">
    <location>
        <begin position="31"/>
        <end position="56"/>
    </location>
</feature>
<dbReference type="GO" id="GO:0016779">
    <property type="term" value="F:nucleotidyltransferase activity"/>
    <property type="evidence" value="ECO:0007669"/>
    <property type="project" value="UniProtKB-KW"/>
</dbReference>
<evidence type="ECO:0008006" key="11">
    <source>
        <dbReference type="Google" id="ProtNLM"/>
    </source>
</evidence>
<evidence type="ECO:0000256" key="4">
    <source>
        <dbReference type="ARBA" id="ARBA00022676"/>
    </source>
</evidence>
<dbReference type="Proteomes" id="UP000663860">
    <property type="component" value="Unassembled WGS sequence"/>
</dbReference>
<organism evidence="9 10">
    <name type="scientific">Adineta steineri</name>
    <dbReference type="NCBI Taxonomy" id="433720"/>
    <lineage>
        <taxon>Eukaryota</taxon>
        <taxon>Metazoa</taxon>
        <taxon>Spiralia</taxon>
        <taxon>Gnathifera</taxon>
        <taxon>Rotifera</taxon>
        <taxon>Eurotatoria</taxon>
        <taxon>Bdelloidea</taxon>
        <taxon>Adinetida</taxon>
        <taxon>Adinetidae</taxon>
        <taxon>Adineta</taxon>
    </lineage>
</organism>
<keyword evidence="5" id="KW-0808">Transferase</keyword>
<comment type="subcellular location">
    <subcellularLocation>
        <location evidence="1">Secreted</location>
    </subcellularLocation>
</comment>
<protein>
    <recommendedName>
        <fullName evidence="11">NAD(+)--protein-arginine ADP-ribosyltransferase</fullName>
    </recommendedName>
</protein>
<accession>A0A814X490</accession>
<dbReference type="SUPFAM" id="SSF56399">
    <property type="entry name" value="ADP-ribosylation"/>
    <property type="match status" value="2"/>
</dbReference>
<evidence type="ECO:0000313" key="9">
    <source>
        <dbReference type="EMBL" id="CAF1209234.1"/>
    </source>
</evidence>
<comment type="caution">
    <text evidence="9">The sequence shown here is derived from an EMBL/GenBank/DDBJ whole genome shotgun (WGS) entry which is preliminary data.</text>
</comment>
<keyword evidence="2" id="KW-0964">Secreted</keyword>
<dbReference type="GO" id="GO:0003950">
    <property type="term" value="F:NAD+ poly-ADP-ribosyltransferase activity"/>
    <property type="evidence" value="ECO:0007669"/>
    <property type="project" value="TreeGrafter"/>
</dbReference>
<evidence type="ECO:0000256" key="6">
    <source>
        <dbReference type="ARBA" id="ARBA00022695"/>
    </source>
</evidence>
<dbReference type="PROSITE" id="PS51996">
    <property type="entry name" value="TR_MART"/>
    <property type="match status" value="2"/>
</dbReference>
<dbReference type="GO" id="GO:0005576">
    <property type="term" value="C:extracellular region"/>
    <property type="evidence" value="ECO:0007669"/>
    <property type="project" value="UniProtKB-SubCell"/>
</dbReference>
<evidence type="ECO:0000256" key="7">
    <source>
        <dbReference type="ARBA" id="ARBA00023026"/>
    </source>
</evidence>
<dbReference type="PROSITE" id="PS50297">
    <property type="entry name" value="ANK_REP_REGION"/>
    <property type="match status" value="1"/>
</dbReference>
<proteinExistence type="predicted"/>
<dbReference type="AlphaFoldDB" id="A0A814X490"/>
<gene>
    <name evidence="9" type="ORF">IZO911_LOCUS29074</name>
</gene>